<proteinExistence type="predicted"/>
<dbReference type="KEGG" id="dsh:Dshi_0566"/>
<dbReference type="Pfam" id="PF07433">
    <property type="entry name" value="DUF1513"/>
    <property type="match status" value="1"/>
</dbReference>
<dbReference type="PIRSF" id="PIRSF028101">
    <property type="entry name" value="UCP028101"/>
    <property type="match status" value="1"/>
</dbReference>
<dbReference type="Proteomes" id="UP000006833">
    <property type="component" value="Chromosome"/>
</dbReference>
<dbReference type="PROSITE" id="PS51318">
    <property type="entry name" value="TAT"/>
    <property type="match status" value="1"/>
</dbReference>
<dbReference type="InterPro" id="IPR008311">
    <property type="entry name" value="UCP028101"/>
</dbReference>
<dbReference type="RefSeq" id="WP_012177244.1">
    <property type="nucleotide sequence ID" value="NC_009952.1"/>
</dbReference>
<evidence type="ECO:0000313" key="1">
    <source>
        <dbReference type="EMBL" id="ABV92312.1"/>
    </source>
</evidence>
<keyword evidence="2" id="KW-1185">Reference proteome</keyword>
<accession>A8LPI9</accession>
<sequence length="360" mass="37926">MAGGLSGRRAFLGGLLSAGLTPALTWADAGSPAFLSAAVTSDGRYVLCGIDAALRVRFEVPLPARGHAAAAHPSRPEAVAFARRPGRFALVLDCVSGAQKAMLQTPEGRHFYGHGTFSADGSLLYTTENDYEAGRGRVGLWDVTRGYIRLGEWDSGGIGPHDIERLPGTDTLIVANGGIDTHPDSGRAKLNIPTMRPNLAYLDQGRIIEIAELPPELHRNSIRHLAVAPDGAVAFGMQWQGDGPVAALAGLHRRGSEPRLVHAPAPEMRALAGYVGSIAISRDGATIAVTSPRGNTLQCHDARSLTFLEAYELTDVCGVVKAGTGFLATSGVGQLVALANRAPVRTAQTALRWDNHLISV</sequence>
<evidence type="ECO:0000313" key="2">
    <source>
        <dbReference type="Proteomes" id="UP000006833"/>
    </source>
</evidence>
<evidence type="ECO:0008006" key="3">
    <source>
        <dbReference type="Google" id="ProtNLM"/>
    </source>
</evidence>
<name>A8LPI9_DINSH</name>
<dbReference type="InterPro" id="IPR015943">
    <property type="entry name" value="WD40/YVTN_repeat-like_dom_sf"/>
</dbReference>
<dbReference type="HOGENOM" id="CLU_047398_0_0_5"/>
<dbReference type="Gene3D" id="2.130.10.10">
    <property type="entry name" value="YVTN repeat-like/Quinoprotein amine dehydrogenase"/>
    <property type="match status" value="1"/>
</dbReference>
<dbReference type="InterPro" id="IPR006311">
    <property type="entry name" value="TAT_signal"/>
</dbReference>
<dbReference type="AlphaFoldDB" id="A8LPI9"/>
<dbReference type="STRING" id="398580.Dshi_0566"/>
<protein>
    <recommendedName>
        <fullName evidence="3">Twin-arginine translocation pathway signal</fullName>
    </recommendedName>
</protein>
<dbReference type="SUPFAM" id="SSF50969">
    <property type="entry name" value="YVTN repeat-like/Quinoprotein amine dehydrogenase"/>
    <property type="match status" value="1"/>
</dbReference>
<dbReference type="eggNOG" id="COG3490">
    <property type="taxonomic scope" value="Bacteria"/>
</dbReference>
<gene>
    <name evidence="1" type="ordered locus">Dshi_0566</name>
</gene>
<dbReference type="InterPro" id="IPR011044">
    <property type="entry name" value="Quino_amine_DH_bsu"/>
</dbReference>
<dbReference type="EMBL" id="CP000830">
    <property type="protein sequence ID" value="ABV92312.1"/>
    <property type="molecule type" value="Genomic_DNA"/>
</dbReference>
<reference evidence="2" key="1">
    <citation type="journal article" date="2010" name="ISME J.">
        <title>The complete genome sequence of the algal symbiont Dinoroseobacter shibae: a hitchhiker's guide to life in the sea.</title>
        <authorList>
            <person name="Wagner-Dobler I."/>
            <person name="Ballhausen B."/>
            <person name="Berger M."/>
            <person name="Brinkhoff T."/>
            <person name="Buchholz I."/>
            <person name="Bunk B."/>
            <person name="Cypionka H."/>
            <person name="Daniel R."/>
            <person name="Drepper T."/>
            <person name="Gerdts G."/>
            <person name="Hahnke S."/>
            <person name="Han C."/>
            <person name="Jahn D."/>
            <person name="Kalhoefer D."/>
            <person name="Kiss H."/>
            <person name="Klenk H.P."/>
            <person name="Kyrpides N."/>
            <person name="Liebl W."/>
            <person name="Liesegang H."/>
            <person name="Meincke L."/>
            <person name="Pati A."/>
            <person name="Petersen J."/>
            <person name="Piekarski T."/>
            <person name="Pommerenke C."/>
            <person name="Pradella S."/>
            <person name="Pukall R."/>
            <person name="Rabus R."/>
            <person name="Stackebrandt E."/>
            <person name="Thole S."/>
            <person name="Thompson L."/>
            <person name="Tielen P."/>
            <person name="Tomasch J."/>
            <person name="von Jan M."/>
            <person name="Wanphrut N."/>
            <person name="Wichels A."/>
            <person name="Zech H."/>
            <person name="Simon M."/>
        </authorList>
    </citation>
    <scope>NUCLEOTIDE SEQUENCE [LARGE SCALE GENOMIC DNA]</scope>
    <source>
        <strain evidence="2">DSM 16493 / NCIMB 14021 / DFL 12</strain>
    </source>
</reference>
<organism evidence="1 2">
    <name type="scientific">Dinoroseobacter shibae (strain DSM 16493 / NCIMB 14021 / DFL 12)</name>
    <dbReference type="NCBI Taxonomy" id="398580"/>
    <lineage>
        <taxon>Bacteria</taxon>
        <taxon>Pseudomonadati</taxon>
        <taxon>Pseudomonadota</taxon>
        <taxon>Alphaproteobacteria</taxon>
        <taxon>Rhodobacterales</taxon>
        <taxon>Roseobacteraceae</taxon>
        <taxon>Dinoroseobacter</taxon>
    </lineage>
</organism>